<name>A0A917PA43_9MICO</name>
<proteinExistence type="inferred from homology"/>
<dbReference type="Gene3D" id="3.30.540.10">
    <property type="entry name" value="Fructose-1,6-Bisphosphatase, subunit A, domain 1"/>
    <property type="match status" value="1"/>
</dbReference>
<dbReference type="InterPro" id="IPR020583">
    <property type="entry name" value="Inositol_monoP_metal-BS"/>
</dbReference>
<dbReference type="EMBL" id="BMMD01000001">
    <property type="protein sequence ID" value="GGJ68262.1"/>
    <property type="molecule type" value="Genomic_DNA"/>
</dbReference>
<evidence type="ECO:0000256" key="7">
    <source>
        <dbReference type="ARBA" id="ARBA00022801"/>
    </source>
</evidence>
<dbReference type="GO" id="GO:0046872">
    <property type="term" value="F:metal ion binding"/>
    <property type="evidence" value="ECO:0007669"/>
    <property type="project" value="UniProtKB-KW"/>
</dbReference>
<reference evidence="13" key="2">
    <citation type="submission" date="2020-09" db="EMBL/GenBank/DDBJ databases">
        <authorList>
            <person name="Sun Q."/>
            <person name="Zhou Y."/>
        </authorList>
    </citation>
    <scope>NUCLEOTIDE SEQUENCE</scope>
    <source>
        <strain evidence="13">CGMCC 1.8984</strain>
    </source>
</reference>
<feature type="binding site" evidence="12">
    <location>
        <position position="93"/>
    </location>
    <ligand>
        <name>Mg(2+)</name>
        <dbReference type="ChEBI" id="CHEBI:18420"/>
        <label>2</label>
    </ligand>
</feature>
<dbReference type="PANTHER" id="PTHR43200:SF6">
    <property type="entry name" value="3'(2'),5'-BISPHOSPHATE NUCLEOTIDASE"/>
    <property type="match status" value="1"/>
</dbReference>
<dbReference type="EC" id="3.1.3.15" evidence="4"/>
<dbReference type="Pfam" id="PF00459">
    <property type="entry name" value="Inositol_P"/>
    <property type="match status" value="1"/>
</dbReference>
<comment type="cofactor">
    <cofactor evidence="1 12">
        <name>Mg(2+)</name>
        <dbReference type="ChEBI" id="CHEBI:18420"/>
    </cofactor>
</comment>
<dbReference type="PROSITE" id="PS00629">
    <property type="entry name" value="IMP_1"/>
    <property type="match status" value="1"/>
</dbReference>
<keyword evidence="8 12" id="KW-0460">Magnesium</keyword>
<comment type="similarity">
    <text evidence="3">Belongs to the inositol monophosphatase superfamily.</text>
</comment>
<evidence type="ECO:0000256" key="9">
    <source>
        <dbReference type="ARBA" id="ARBA00033209"/>
    </source>
</evidence>
<comment type="caution">
    <text evidence="13">The sequence shown here is derived from an EMBL/GenBank/DDBJ whole genome shotgun (WGS) entry which is preliminary data.</text>
</comment>
<dbReference type="PANTHER" id="PTHR43200">
    <property type="entry name" value="PHOSPHATASE"/>
    <property type="match status" value="1"/>
</dbReference>
<accession>A0A917PA43</accession>
<organism evidence="13 14">
    <name type="scientific">Agromyces bauzanensis</name>
    <dbReference type="NCBI Taxonomy" id="1308924"/>
    <lineage>
        <taxon>Bacteria</taxon>
        <taxon>Bacillati</taxon>
        <taxon>Actinomycetota</taxon>
        <taxon>Actinomycetes</taxon>
        <taxon>Micrococcales</taxon>
        <taxon>Microbacteriaceae</taxon>
        <taxon>Agromyces</taxon>
    </lineage>
</organism>
<evidence type="ECO:0000256" key="11">
    <source>
        <dbReference type="ARBA" id="ARBA00053547"/>
    </source>
</evidence>
<dbReference type="InterPro" id="IPR000760">
    <property type="entry name" value="Inositol_monophosphatase-like"/>
</dbReference>
<evidence type="ECO:0000256" key="4">
    <source>
        <dbReference type="ARBA" id="ARBA00013085"/>
    </source>
</evidence>
<evidence type="ECO:0000256" key="2">
    <source>
        <dbReference type="ARBA" id="ARBA00004970"/>
    </source>
</evidence>
<dbReference type="SUPFAM" id="SSF56655">
    <property type="entry name" value="Carbohydrate phosphatase"/>
    <property type="match status" value="1"/>
</dbReference>
<feature type="binding site" evidence="12">
    <location>
        <position position="78"/>
    </location>
    <ligand>
        <name>Mg(2+)</name>
        <dbReference type="ChEBI" id="CHEBI:18420"/>
        <label>1</label>
        <note>catalytic</note>
    </ligand>
</feature>
<dbReference type="AlphaFoldDB" id="A0A917PA43"/>
<dbReference type="FunFam" id="3.30.540.10:FF:000003">
    <property type="entry name" value="Inositol-1-monophosphatase"/>
    <property type="match status" value="1"/>
</dbReference>
<dbReference type="GO" id="GO:0004401">
    <property type="term" value="F:histidinol-phosphatase activity"/>
    <property type="evidence" value="ECO:0007669"/>
    <property type="project" value="UniProtKB-EC"/>
</dbReference>
<dbReference type="GO" id="GO:0000105">
    <property type="term" value="P:L-histidine biosynthetic process"/>
    <property type="evidence" value="ECO:0007669"/>
    <property type="project" value="TreeGrafter"/>
</dbReference>
<evidence type="ECO:0000256" key="10">
    <source>
        <dbReference type="ARBA" id="ARBA00049158"/>
    </source>
</evidence>
<comment type="catalytic activity">
    <reaction evidence="10">
        <text>L-histidinol phosphate + H2O = L-histidinol + phosphate</text>
        <dbReference type="Rhea" id="RHEA:14465"/>
        <dbReference type="ChEBI" id="CHEBI:15377"/>
        <dbReference type="ChEBI" id="CHEBI:43474"/>
        <dbReference type="ChEBI" id="CHEBI:57699"/>
        <dbReference type="ChEBI" id="CHEBI:57980"/>
        <dbReference type="EC" id="3.1.3.15"/>
    </reaction>
</comment>
<comment type="pathway">
    <text evidence="2">Amino-acid biosynthesis; L-histidine biosynthesis; L-histidine from 5-phospho-alpha-D-ribose 1-diphosphate: step 8/9.</text>
</comment>
<reference evidence="13" key="1">
    <citation type="journal article" date="2014" name="Int. J. Syst. Evol. Microbiol.">
        <title>Complete genome sequence of Corynebacterium casei LMG S-19264T (=DSM 44701T), isolated from a smear-ripened cheese.</title>
        <authorList>
            <consortium name="US DOE Joint Genome Institute (JGI-PGF)"/>
            <person name="Walter F."/>
            <person name="Albersmeier A."/>
            <person name="Kalinowski J."/>
            <person name="Ruckert C."/>
        </authorList>
    </citation>
    <scope>NUCLEOTIDE SEQUENCE</scope>
    <source>
        <strain evidence="13">CGMCC 1.8984</strain>
    </source>
</reference>
<feature type="binding site" evidence="12">
    <location>
        <position position="96"/>
    </location>
    <ligand>
        <name>Mg(2+)</name>
        <dbReference type="ChEBI" id="CHEBI:18420"/>
        <label>1</label>
        <note>catalytic</note>
    </ligand>
</feature>
<evidence type="ECO:0000313" key="14">
    <source>
        <dbReference type="Proteomes" id="UP000636956"/>
    </source>
</evidence>
<evidence type="ECO:0000313" key="13">
    <source>
        <dbReference type="EMBL" id="GGJ68262.1"/>
    </source>
</evidence>
<evidence type="ECO:0000256" key="5">
    <source>
        <dbReference type="ARBA" id="ARBA00021697"/>
    </source>
</evidence>
<sequence>MTAAPDEHLTPDLTDDLRLALELADRADAVSLARFRAVDLDVQTKPDRTPVTEADLAVERAIRDRLAAARPGDGILGEEFGTEGDSARQWIIDPIDGTANFLRGIPVWGTLIALAIDGVPVVGVATSPAMGRRWWAARGMGAWTIESAAEAGARVDAPDETATDEGRADAASARFPGARRLRVSVVERLADASLSFQSLAQWRQAGYLDRLLALGDRVWRDRAYGDLWSYMLLAEGLIDITGEFDVKPYDLAALVPIVEEAGGRLTSITGEPGPWHGSSLATNGRLHDAVLAVLAEGREV</sequence>
<dbReference type="Gene3D" id="3.40.190.80">
    <property type="match status" value="1"/>
</dbReference>
<keyword evidence="14" id="KW-1185">Reference proteome</keyword>
<feature type="binding site" evidence="12">
    <location>
        <position position="95"/>
    </location>
    <ligand>
        <name>Mg(2+)</name>
        <dbReference type="ChEBI" id="CHEBI:18420"/>
        <label>1</label>
        <note>catalytic</note>
    </ligand>
</feature>
<evidence type="ECO:0000256" key="8">
    <source>
        <dbReference type="ARBA" id="ARBA00022842"/>
    </source>
</evidence>
<dbReference type="InterPro" id="IPR051090">
    <property type="entry name" value="Inositol_monoP_superfamily"/>
</dbReference>
<feature type="binding site" evidence="12">
    <location>
        <position position="250"/>
    </location>
    <ligand>
        <name>Mg(2+)</name>
        <dbReference type="ChEBI" id="CHEBI:18420"/>
        <label>1</label>
        <note>catalytic</note>
    </ligand>
</feature>
<keyword evidence="6 12" id="KW-0479">Metal-binding</keyword>
<dbReference type="Proteomes" id="UP000636956">
    <property type="component" value="Unassembled WGS sequence"/>
</dbReference>
<protein>
    <recommendedName>
        <fullName evidence="5">Histidinol-phosphatase</fullName>
        <ecNumber evidence="4">3.1.3.15</ecNumber>
    </recommendedName>
    <alternativeName>
        <fullName evidence="9">Histidinol-phosphate phosphatase</fullName>
    </alternativeName>
</protein>
<evidence type="ECO:0000256" key="1">
    <source>
        <dbReference type="ARBA" id="ARBA00001946"/>
    </source>
</evidence>
<evidence type="ECO:0000256" key="3">
    <source>
        <dbReference type="ARBA" id="ARBA00009759"/>
    </source>
</evidence>
<comment type="function">
    <text evidence="11">Catalyzes the dephosphorylation of histidinol-phosphate to histidinol, the direct precursor of histidine.</text>
</comment>
<dbReference type="RefSeq" id="WP_188741615.1">
    <property type="nucleotide sequence ID" value="NZ_BAABFW010000007.1"/>
</dbReference>
<evidence type="ECO:0000256" key="6">
    <source>
        <dbReference type="ARBA" id="ARBA00022723"/>
    </source>
</evidence>
<evidence type="ECO:0000256" key="12">
    <source>
        <dbReference type="PIRSR" id="PIRSR600760-2"/>
    </source>
</evidence>
<dbReference type="PRINTS" id="PR00377">
    <property type="entry name" value="IMPHPHTASES"/>
</dbReference>
<gene>
    <name evidence="13" type="ORF">GCM10011372_02530</name>
</gene>
<keyword evidence="7" id="KW-0378">Hydrolase</keyword>